<comment type="caution">
    <text evidence="1">The sequence shown here is derived from an EMBL/GenBank/DDBJ whole genome shotgun (WGS) entry which is preliminary data.</text>
</comment>
<reference evidence="1" key="1">
    <citation type="submission" date="2021-06" db="EMBL/GenBank/DDBJ databases">
        <authorList>
            <person name="Kallberg Y."/>
            <person name="Tangrot J."/>
            <person name="Rosling A."/>
        </authorList>
    </citation>
    <scope>NUCLEOTIDE SEQUENCE</scope>
    <source>
        <strain evidence="1">FL966</strain>
    </source>
</reference>
<accession>A0A9N9P912</accession>
<evidence type="ECO:0000313" key="1">
    <source>
        <dbReference type="EMBL" id="CAG8801890.1"/>
    </source>
</evidence>
<sequence length="55" mass="6052">YISINEDSDDSTDLFDESFDLLIDSAILSKTSALCLSLKVKVIIKNENSTPISTK</sequence>
<protein>
    <submittedName>
        <fullName evidence="1">17885_t:CDS:1</fullName>
    </submittedName>
</protein>
<dbReference type="EMBL" id="CAJVQA010031699">
    <property type="protein sequence ID" value="CAG8801890.1"/>
    <property type="molecule type" value="Genomic_DNA"/>
</dbReference>
<dbReference type="AlphaFoldDB" id="A0A9N9P912"/>
<proteinExistence type="predicted"/>
<feature type="non-terminal residue" evidence="1">
    <location>
        <position position="1"/>
    </location>
</feature>
<name>A0A9N9P912_9GLOM</name>
<gene>
    <name evidence="1" type="ORF">CPELLU_LOCUS17780</name>
</gene>
<dbReference type="Proteomes" id="UP000789759">
    <property type="component" value="Unassembled WGS sequence"/>
</dbReference>
<organism evidence="1 2">
    <name type="scientific">Cetraspora pellucida</name>
    <dbReference type="NCBI Taxonomy" id="1433469"/>
    <lineage>
        <taxon>Eukaryota</taxon>
        <taxon>Fungi</taxon>
        <taxon>Fungi incertae sedis</taxon>
        <taxon>Mucoromycota</taxon>
        <taxon>Glomeromycotina</taxon>
        <taxon>Glomeromycetes</taxon>
        <taxon>Diversisporales</taxon>
        <taxon>Gigasporaceae</taxon>
        <taxon>Cetraspora</taxon>
    </lineage>
</organism>
<keyword evidence="2" id="KW-1185">Reference proteome</keyword>
<evidence type="ECO:0000313" key="2">
    <source>
        <dbReference type="Proteomes" id="UP000789759"/>
    </source>
</evidence>